<feature type="domain" description="Radical SAM core" evidence="9">
    <location>
        <begin position="187"/>
        <end position="417"/>
    </location>
</feature>
<dbReference type="SUPFAM" id="SSF102114">
    <property type="entry name" value="Radical SAM enzymes"/>
    <property type="match status" value="1"/>
</dbReference>
<dbReference type="SUPFAM" id="SSF52242">
    <property type="entry name" value="Cobalamin (vitamin B12)-binding domain"/>
    <property type="match status" value="1"/>
</dbReference>
<comment type="cofactor">
    <cofactor evidence="1">
        <name>[4Fe-4S] cluster</name>
        <dbReference type="ChEBI" id="CHEBI:49883"/>
    </cofactor>
</comment>
<dbReference type="InterPro" id="IPR006638">
    <property type="entry name" value="Elp3/MiaA/NifB-like_rSAM"/>
</dbReference>
<accession>D3JWU7</accession>
<keyword evidence="7" id="KW-0411">Iron-sulfur</keyword>
<evidence type="ECO:0000256" key="5">
    <source>
        <dbReference type="ARBA" id="ARBA00022723"/>
    </source>
</evidence>
<evidence type="ECO:0000256" key="1">
    <source>
        <dbReference type="ARBA" id="ARBA00001966"/>
    </source>
</evidence>
<organism evidence="10">
    <name type="scientific">Desulfotignum phosphitoxidans</name>
    <dbReference type="NCBI Taxonomy" id="190898"/>
    <lineage>
        <taxon>Bacteria</taxon>
        <taxon>Pseudomonadati</taxon>
        <taxon>Thermodesulfobacteriota</taxon>
        <taxon>Desulfobacteria</taxon>
        <taxon>Desulfobacterales</taxon>
        <taxon>Desulfobacteraceae</taxon>
        <taxon>Desulfotignum</taxon>
    </lineage>
</organism>
<dbReference type="PANTHER" id="PTHR43409">
    <property type="entry name" value="ANAEROBIC MAGNESIUM-PROTOPORPHYRIN IX MONOMETHYL ESTER CYCLASE-RELATED"/>
    <property type="match status" value="1"/>
</dbReference>
<evidence type="ECO:0000256" key="6">
    <source>
        <dbReference type="ARBA" id="ARBA00023004"/>
    </source>
</evidence>
<dbReference type="GO" id="GO:0031419">
    <property type="term" value="F:cobalamin binding"/>
    <property type="evidence" value="ECO:0007669"/>
    <property type="project" value="InterPro"/>
</dbReference>
<dbReference type="InterPro" id="IPR023404">
    <property type="entry name" value="rSAM_horseshoe"/>
</dbReference>
<evidence type="ECO:0000256" key="3">
    <source>
        <dbReference type="ARBA" id="ARBA00022679"/>
    </source>
</evidence>
<dbReference type="InterPro" id="IPR036724">
    <property type="entry name" value="Cobalamin-bd_sf"/>
</dbReference>
<keyword evidence="3" id="KW-0808">Transferase</keyword>
<dbReference type="EMBL" id="GU324300">
    <property type="protein sequence ID" value="ADB92517.1"/>
    <property type="molecule type" value="Genomic_DNA"/>
</dbReference>
<evidence type="ECO:0000259" key="8">
    <source>
        <dbReference type="PROSITE" id="PS51332"/>
    </source>
</evidence>
<dbReference type="SMART" id="SM00729">
    <property type="entry name" value="Elp3"/>
    <property type="match status" value="1"/>
</dbReference>
<keyword evidence="6" id="KW-0408">Iron</keyword>
<dbReference type="PROSITE" id="PS51332">
    <property type="entry name" value="B12_BINDING"/>
    <property type="match status" value="1"/>
</dbReference>
<evidence type="ECO:0000259" key="9">
    <source>
        <dbReference type="PROSITE" id="PS51918"/>
    </source>
</evidence>
<keyword evidence="4" id="KW-0949">S-adenosyl-L-methionine</keyword>
<feature type="domain" description="B12-binding" evidence="8">
    <location>
        <begin position="2"/>
        <end position="143"/>
    </location>
</feature>
<dbReference type="InterPro" id="IPR007197">
    <property type="entry name" value="rSAM"/>
</dbReference>
<dbReference type="AlphaFoldDB" id="D3JWU7"/>
<dbReference type="CDD" id="cd02068">
    <property type="entry name" value="radical_SAM_B12_BD"/>
    <property type="match status" value="1"/>
</dbReference>
<evidence type="ECO:0000313" key="10">
    <source>
        <dbReference type="EMBL" id="ADB92517.1"/>
    </source>
</evidence>
<dbReference type="PROSITE" id="PS51918">
    <property type="entry name" value="RADICAL_SAM"/>
    <property type="match status" value="1"/>
</dbReference>
<dbReference type="InterPro" id="IPR058240">
    <property type="entry name" value="rSAM_sf"/>
</dbReference>
<dbReference type="InterPro" id="IPR034466">
    <property type="entry name" value="Methyltransferase_Class_B"/>
</dbReference>
<dbReference type="SFLD" id="SFLDS00029">
    <property type="entry name" value="Radical_SAM"/>
    <property type="match status" value="1"/>
</dbReference>
<evidence type="ECO:0000256" key="7">
    <source>
        <dbReference type="ARBA" id="ARBA00023014"/>
    </source>
</evidence>
<protein>
    <submittedName>
        <fullName evidence="10">B12-dependent radical SAM family protein</fullName>
    </submittedName>
</protein>
<evidence type="ECO:0000256" key="2">
    <source>
        <dbReference type="ARBA" id="ARBA00022603"/>
    </source>
</evidence>
<name>D3JWU7_9BACT</name>
<dbReference type="Pfam" id="PF02310">
    <property type="entry name" value="B12-binding"/>
    <property type="match status" value="1"/>
</dbReference>
<sequence>MKVTLINPPWQFYSPSKLYPLGVSYLASHLIHCGFDSIDILDLNFEISDTQDVLKKSVEIVESRNANILGITCWTVHLLFCIEFVRVYKRKHPDVKIIMGGVHASSQPEEIMKLCPVDIVVRGEGEETIVSLLRAIEKNNDLNEVHGISYRKDKEIRHTPDRPLIKNLDEIPYPAYHLLEPIEKYQPLNRKYVFSLIASRGCPYKCIFCSANRLWKYQRRRNPKNILGEIKWLKDNYDVGFLRFEDDGLTNKRDWALEFFVSLKELSIHFDCLTRIDKVDSELLLAMRDAGCIGVYHGIESASPRLLKLLRKGFPKWVNIEYIKKTIAEEVSLGLVPTVSAMIGIPTETKKEIQLTFDLVCELKRLGAKTQLWLMTPYPDTEAVSLYKEELIMIDRWKELKQFDVFSTVPREAYSHLIKKYSYLVPDNWIFRNDINDFREMKMLYLSGASRILGELEFV</sequence>
<dbReference type="InterPro" id="IPR051198">
    <property type="entry name" value="BchE-like"/>
</dbReference>
<dbReference type="SFLD" id="SFLDG01082">
    <property type="entry name" value="B12-binding_domain_containing"/>
    <property type="match status" value="1"/>
</dbReference>
<dbReference type="PANTHER" id="PTHR43409:SF7">
    <property type="entry name" value="BLL1977 PROTEIN"/>
    <property type="match status" value="1"/>
</dbReference>
<dbReference type="GO" id="GO:0046872">
    <property type="term" value="F:metal ion binding"/>
    <property type="evidence" value="ECO:0007669"/>
    <property type="project" value="UniProtKB-KW"/>
</dbReference>
<proteinExistence type="predicted"/>
<dbReference type="SFLD" id="SFLDG01123">
    <property type="entry name" value="methyltransferase_(Class_B)"/>
    <property type="match status" value="1"/>
</dbReference>
<keyword evidence="5" id="KW-0479">Metal-binding</keyword>
<dbReference type="InterPro" id="IPR006158">
    <property type="entry name" value="Cobalamin-bd"/>
</dbReference>
<dbReference type="GO" id="GO:0051539">
    <property type="term" value="F:4 iron, 4 sulfur cluster binding"/>
    <property type="evidence" value="ECO:0007669"/>
    <property type="project" value="UniProtKB-KW"/>
</dbReference>
<reference evidence="10" key="1">
    <citation type="journal article" date="2010" name="J. Bacteriol.">
        <title>Identification and heterologous expression of genes involved in anaerobic dissimilatory phosphite oxidation by Desulfotignum phosphitoxidans.</title>
        <authorList>
            <person name="Simeonova D.D."/>
            <person name="Wilson M.M."/>
            <person name="Metcalf W.W."/>
            <person name="Schink B."/>
        </authorList>
    </citation>
    <scope>NUCLEOTIDE SEQUENCE</scope>
    <source>
        <strain evidence="10">FiPS-3</strain>
    </source>
</reference>
<dbReference type="CDD" id="cd01335">
    <property type="entry name" value="Radical_SAM"/>
    <property type="match status" value="1"/>
</dbReference>
<dbReference type="Gene3D" id="3.80.30.20">
    <property type="entry name" value="tm_1862 like domain"/>
    <property type="match status" value="1"/>
</dbReference>
<dbReference type="GO" id="GO:0003824">
    <property type="term" value="F:catalytic activity"/>
    <property type="evidence" value="ECO:0007669"/>
    <property type="project" value="InterPro"/>
</dbReference>
<dbReference type="Gene3D" id="3.40.50.280">
    <property type="entry name" value="Cobalamin-binding domain"/>
    <property type="match status" value="1"/>
</dbReference>
<evidence type="ECO:0000256" key="4">
    <source>
        <dbReference type="ARBA" id="ARBA00022691"/>
    </source>
</evidence>
<dbReference type="Pfam" id="PF04055">
    <property type="entry name" value="Radical_SAM"/>
    <property type="match status" value="1"/>
</dbReference>
<keyword evidence="2" id="KW-0489">Methyltransferase</keyword>